<keyword evidence="2" id="KW-0479">Metal-binding</keyword>
<evidence type="ECO:0000313" key="5">
    <source>
        <dbReference type="EMBL" id="MBR8826519.1"/>
    </source>
</evidence>
<evidence type="ECO:0000259" key="4">
    <source>
        <dbReference type="Pfam" id="PF13359"/>
    </source>
</evidence>
<dbReference type="EMBL" id="JADQBC010000005">
    <property type="protein sequence ID" value="MBR8826519.1"/>
    <property type="molecule type" value="Genomic_DNA"/>
</dbReference>
<organism evidence="5 6">
    <name type="scientific">Gomphosphaeria aponina SAG 52.96 = DSM 107014</name>
    <dbReference type="NCBI Taxonomy" id="1521640"/>
    <lineage>
        <taxon>Bacteria</taxon>
        <taxon>Bacillati</taxon>
        <taxon>Cyanobacteriota</taxon>
        <taxon>Cyanophyceae</taxon>
        <taxon>Oscillatoriophycideae</taxon>
        <taxon>Chroococcales</taxon>
        <taxon>Gomphosphaeriaceae</taxon>
        <taxon>Gomphosphaeria</taxon>
    </lineage>
</organism>
<dbReference type="Pfam" id="PF13359">
    <property type="entry name" value="DDE_Tnp_4"/>
    <property type="match status" value="1"/>
</dbReference>
<evidence type="ECO:0000256" key="1">
    <source>
        <dbReference type="ARBA" id="ARBA00001968"/>
    </source>
</evidence>
<reference evidence="5" key="1">
    <citation type="submission" date="2021-02" db="EMBL/GenBank/DDBJ databases">
        <title>Metagenome analyses of Stigonema ocellatum DSM 106950, Chlorogloea purpurea SAG 13.99 and Gomphosphaeria aponina DSM 107014.</title>
        <authorList>
            <person name="Marter P."/>
            <person name="Huang S."/>
        </authorList>
    </citation>
    <scope>NUCLEOTIDE SEQUENCE</scope>
    <source>
        <strain evidence="5">JP213</strain>
    </source>
</reference>
<sequence length="160" mass="18664">MDYNLHQSNVYRTLKKIEKILINSQEFKLPGKKIFTESSEKSKIKQVVIDVTETEIERPSKKQKKYYTCKKTHIIKNQIIADPKTGLIVCTAQGKGKEHDFNIFKKSKILLNYELEILGDKGYQGINKIHKNSKIPFKKPPKKDLDKEQINFNKTLGKER</sequence>
<dbReference type="InterPro" id="IPR027806">
    <property type="entry name" value="HARBI1_dom"/>
</dbReference>
<feature type="region of interest" description="Disordered" evidence="3">
    <location>
        <begin position="134"/>
        <end position="160"/>
    </location>
</feature>
<comment type="caution">
    <text evidence="5">The sequence shown here is derived from an EMBL/GenBank/DDBJ whole genome shotgun (WGS) entry which is preliminary data.</text>
</comment>
<dbReference type="AlphaFoldDB" id="A0A941GMJ1"/>
<accession>A0A941GMJ1</accession>
<dbReference type="GO" id="GO:0046872">
    <property type="term" value="F:metal ion binding"/>
    <property type="evidence" value="ECO:0007669"/>
    <property type="project" value="UniProtKB-KW"/>
</dbReference>
<evidence type="ECO:0000256" key="2">
    <source>
        <dbReference type="ARBA" id="ARBA00022723"/>
    </source>
</evidence>
<evidence type="ECO:0000313" key="6">
    <source>
        <dbReference type="Proteomes" id="UP000767446"/>
    </source>
</evidence>
<name>A0A941GMJ1_9CHRO</name>
<dbReference type="Proteomes" id="UP000767446">
    <property type="component" value="Unassembled WGS sequence"/>
</dbReference>
<feature type="non-terminal residue" evidence="5">
    <location>
        <position position="160"/>
    </location>
</feature>
<feature type="domain" description="DDE Tnp4" evidence="4">
    <location>
        <begin position="49"/>
        <end position="160"/>
    </location>
</feature>
<proteinExistence type="predicted"/>
<protein>
    <submittedName>
        <fullName evidence="5">Transposase</fullName>
    </submittedName>
</protein>
<comment type="cofactor">
    <cofactor evidence="1">
        <name>a divalent metal cation</name>
        <dbReference type="ChEBI" id="CHEBI:60240"/>
    </cofactor>
</comment>
<gene>
    <name evidence="5" type="ORF">DSM107014_01200</name>
</gene>
<evidence type="ECO:0000256" key="3">
    <source>
        <dbReference type="SAM" id="MobiDB-lite"/>
    </source>
</evidence>